<protein>
    <submittedName>
        <fullName evidence="2">Transglycosylase SLT domain 1</fullName>
    </submittedName>
</protein>
<proteinExistence type="predicted"/>
<name>A0A6J5NL09_9CAUD</name>
<dbReference type="Gene3D" id="1.10.530.10">
    <property type="match status" value="1"/>
</dbReference>
<dbReference type="SUPFAM" id="SSF53955">
    <property type="entry name" value="Lysozyme-like"/>
    <property type="match status" value="1"/>
</dbReference>
<accession>A0A6J5NL09</accession>
<organism evidence="2">
    <name type="scientific">uncultured Caudovirales phage</name>
    <dbReference type="NCBI Taxonomy" id="2100421"/>
    <lineage>
        <taxon>Viruses</taxon>
        <taxon>Duplodnaviria</taxon>
        <taxon>Heunggongvirae</taxon>
        <taxon>Uroviricota</taxon>
        <taxon>Caudoviricetes</taxon>
        <taxon>Peduoviridae</taxon>
        <taxon>Maltschvirus</taxon>
        <taxon>Maltschvirus maltsch</taxon>
    </lineage>
</organism>
<evidence type="ECO:0000313" key="2">
    <source>
        <dbReference type="EMBL" id="CAB4160069.1"/>
    </source>
</evidence>
<gene>
    <name evidence="2" type="ORF">UFOVP724_63</name>
</gene>
<feature type="domain" description="Transglycosylase SLT" evidence="1">
    <location>
        <begin position="51"/>
        <end position="136"/>
    </location>
</feature>
<dbReference type="Pfam" id="PF01464">
    <property type="entry name" value="SLT"/>
    <property type="match status" value="1"/>
</dbReference>
<dbReference type="InterPro" id="IPR023346">
    <property type="entry name" value="Lysozyme-like_dom_sf"/>
</dbReference>
<reference evidence="2" key="1">
    <citation type="submission" date="2020-04" db="EMBL/GenBank/DDBJ databases">
        <authorList>
            <person name="Chiriac C."/>
            <person name="Salcher M."/>
            <person name="Ghai R."/>
            <person name="Kavagutti S V."/>
        </authorList>
    </citation>
    <scope>NUCLEOTIDE SEQUENCE</scope>
</reference>
<dbReference type="InterPro" id="IPR008258">
    <property type="entry name" value="Transglycosylase_SLT_dom_1"/>
</dbReference>
<sequence>MIDLFLQAMCEMWFDTERLDMNMEARMHACAMREFVNEKSKVFDNVKGIEKHLKPFILHAMIYNESRWQPEVVKKAKNPQCGLMQIAPAYVSHTCEELKDSKLNIEIAIKEHLEKYKKYDFQTMLLRYAKGPNCQRYEAVEVCTDYNSKCEIVQLETDCWKSGKQYANKIKSVAKKLYNIHKKNMKDVSFKD</sequence>
<evidence type="ECO:0000259" key="1">
    <source>
        <dbReference type="Pfam" id="PF01464"/>
    </source>
</evidence>
<dbReference type="EMBL" id="LR796696">
    <property type="protein sequence ID" value="CAB4160069.1"/>
    <property type="molecule type" value="Genomic_DNA"/>
</dbReference>